<dbReference type="EMBL" id="LAZR01000024">
    <property type="protein sequence ID" value="KKO04141.1"/>
    <property type="molecule type" value="Genomic_DNA"/>
</dbReference>
<keyword evidence="1" id="KW-0472">Membrane</keyword>
<keyword evidence="1" id="KW-0812">Transmembrane</keyword>
<name>A0A0F9VG63_9ZZZZ</name>
<organism evidence="2">
    <name type="scientific">marine sediment metagenome</name>
    <dbReference type="NCBI Taxonomy" id="412755"/>
    <lineage>
        <taxon>unclassified sequences</taxon>
        <taxon>metagenomes</taxon>
        <taxon>ecological metagenomes</taxon>
    </lineage>
</organism>
<gene>
    <name evidence="2" type="ORF">LCGC14_0090410</name>
</gene>
<dbReference type="Gene3D" id="3.30.450.20">
    <property type="entry name" value="PAS domain"/>
    <property type="match status" value="2"/>
</dbReference>
<feature type="transmembrane region" description="Helical" evidence="1">
    <location>
        <begin position="16"/>
        <end position="37"/>
    </location>
</feature>
<dbReference type="SUPFAM" id="SSF103190">
    <property type="entry name" value="Sensory domain-like"/>
    <property type="match status" value="1"/>
</dbReference>
<feature type="transmembrane region" description="Helical" evidence="1">
    <location>
        <begin position="349"/>
        <end position="367"/>
    </location>
</feature>
<evidence type="ECO:0000313" key="2">
    <source>
        <dbReference type="EMBL" id="KKO04141.1"/>
    </source>
</evidence>
<comment type="caution">
    <text evidence="2">The sequence shown here is derived from an EMBL/GenBank/DDBJ whole genome shotgun (WGS) entry which is preliminary data.</text>
</comment>
<evidence type="ECO:0008006" key="3">
    <source>
        <dbReference type="Google" id="ProtNLM"/>
    </source>
</evidence>
<sequence>MPDDPGRKSADKPYRLSALFTLTALLLTVTLLTLFQYQQLSRVMLSTGDELFERLSLQVETQLENMYQPPSQALSLLSLGNLPNTDTLAQRLPHLQSFAQVLRDNPQLNSVYIGWPDGDYLMLRPLDVTENQNRFDAPELARWMAWHVQSEAGQRHVTYLFINQQLDIIEARLMADDGFDPRQRPWYVEATRVNEQIVTLPYVFFSTHEFGSTLAKRAINGAVLGADLTLGKLSETLHQQKITDSSQLLIYTGDGTVLAYQDVQRLLHTAQGSSLSLKRFNQLGSTLLATLAIDGYHQERRITREMEGRRWIIQQRRISLRGAPETYLAVLVPEDELLADAYRIRSESIWISLTICLVLLPILWFSGRIRRKTRSE</sequence>
<reference evidence="2" key="1">
    <citation type="journal article" date="2015" name="Nature">
        <title>Complex archaea that bridge the gap between prokaryotes and eukaryotes.</title>
        <authorList>
            <person name="Spang A."/>
            <person name="Saw J.H."/>
            <person name="Jorgensen S.L."/>
            <person name="Zaremba-Niedzwiedzka K."/>
            <person name="Martijn J."/>
            <person name="Lind A.E."/>
            <person name="van Eijk R."/>
            <person name="Schleper C."/>
            <person name="Guy L."/>
            <person name="Ettema T.J."/>
        </authorList>
    </citation>
    <scope>NUCLEOTIDE SEQUENCE</scope>
</reference>
<proteinExistence type="predicted"/>
<dbReference type="InterPro" id="IPR029151">
    <property type="entry name" value="Sensor-like_sf"/>
</dbReference>
<keyword evidence="1" id="KW-1133">Transmembrane helix</keyword>
<evidence type="ECO:0000256" key="1">
    <source>
        <dbReference type="SAM" id="Phobius"/>
    </source>
</evidence>
<protein>
    <recommendedName>
        <fullName evidence="3">Cache domain-containing protein</fullName>
    </recommendedName>
</protein>
<dbReference type="AlphaFoldDB" id="A0A0F9VG63"/>
<accession>A0A0F9VG63</accession>